<comment type="caution">
    <text evidence="1">The sequence shown here is derived from an EMBL/GenBank/DDBJ whole genome shotgun (WGS) entry which is preliminary data.</text>
</comment>
<gene>
    <name evidence="1" type="ORF">BACCIP111899_01591</name>
</gene>
<reference evidence="1 2" key="1">
    <citation type="submission" date="2021-10" db="EMBL/GenBank/DDBJ databases">
        <authorList>
            <person name="Criscuolo A."/>
        </authorList>
    </citation>
    <scope>NUCLEOTIDE SEQUENCE [LARGE SCALE GENOMIC DNA]</scope>
    <source>
        <strain evidence="2">CIP 111899</strain>
    </source>
</reference>
<name>A0ABN7ZYN4_9BACI</name>
<dbReference type="RefSeq" id="WP_230574602.1">
    <property type="nucleotide sequence ID" value="NZ_CAKJTI010000006.1"/>
</dbReference>
<dbReference type="Proteomes" id="UP000789423">
    <property type="component" value="Unassembled WGS sequence"/>
</dbReference>
<protein>
    <submittedName>
        <fullName evidence="1">Uncharacterized protein</fullName>
    </submittedName>
</protein>
<evidence type="ECO:0000313" key="2">
    <source>
        <dbReference type="Proteomes" id="UP000789423"/>
    </source>
</evidence>
<evidence type="ECO:0000313" key="1">
    <source>
        <dbReference type="EMBL" id="CAG9612415.1"/>
    </source>
</evidence>
<sequence>MTEVMKCEAYESWKTAQGRKLERSAELKREVESLREKLTEAKFAYTNAMEHAVKAELAGEKPKHSDADIDKLSEIVNKAQLAYDKIVTKISVFNAQSTVGNLDKDAMTFEWNKYATEVKAKQLQPILDEMKVKKEAFLESVKEYNQFVREFSLYFNDFRNDVNPFRVSQHHIELQTRADIGNYMVTQEDYDKLGGR</sequence>
<proteinExistence type="predicted"/>
<dbReference type="EMBL" id="CAKJTI010000006">
    <property type="protein sequence ID" value="CAG9612415.1"/>
    <property type="molecule type" value="Genomic_DNA"/>
</dbReference>
<accession>A0ABN7ZYN4</accession>
<keyword evidence="2" id="KW-1185">Reference proteome</keyword>
<organism evidence="1 2">
    <name type="scientific">Bacillus rhizoplanae</name>
    <dbReference type="NCBI Taxonomy" id="2880966"/>
    <lineage>
        <taxon>Bacteria</taxon>
        <taxon>Bacillati</taxon>
        <taxon>Bacillota</taxon>
        <taxon>Bacilli</taxon>
        <taxon>Bacillales</taxon>
        <taxon>Bacillaceae</taxon>
        <taxon>Bacillus</taxon>
    </lineage>
</organism>